<feature type="domain" description="DUF7507" evidence="3">
    <location>
        <begin position="901"/>
        <end position="1003"/>
    </location>
</feature>
<feature type="domain" description="DUF7507" evidence="3">
    <location>
        <begin position="652"/>
        <end position="756"/>
    </location>
</feature>
<name>A0A1N7P9D9_9RHOB</name>
<sequence>MKNTILLRWLSQLCFAAALVISFAGSARAASFDLLELYAATSATGNISISQPLSVFAPGQKARFVSNPDNDTFLNSLTSNELFGVITCADTNICGAGGSSGYFARRAPTGSTTISAVTFVLDPGTALYGHYGDFVLVVIGDAASYTSGGSVSTSANADGAAIAGQLDSFFAFVVSVSDASATEGGNIVHTVTLSGATTAVEQIVFSRSHVGTSDADLGTPTFSNGVTLSNGVLSVPTGVSSFTITYPTVDDADDEGNETYTLTLRETQGTGTIVDNDGVPSITIGSVGNATEAEGTDLAHLVTLSGTTVVPQTFTLTLSDGTTSAADYGSFSFSDGVTLSGSTLTVPAGVSSFTITLAGAEDALIEGDEGYTLDIDGTQGTGTITDNDTATMKAVKTSVLNDLDTITGPSIGDTVTWTVTVTNTGSLPLSDVTVSADTMTRADSTPIAGFGAGDFSPASVASLAAGDSTSFTATYTLTAGDVDAGGISNTATAAATHSGGTPITDVTDDGDDGDGNTDDDESDYSFTGVASIALEKSASLNDDDGTPGVSAGDTIDYTFTVTNTGAVTLTAITVSDAKVTVSGGPLATLASGASDSSTFTATYTITQADIDAGSVSNTATVSGSPPSGGPVGDTSGTAPDNDDDTITDLAASPGIALVKSATLNDDDGTPGVSAGDTIDYAFTVTNTGNVTLTAITVSDAKVTVSGGPLASLAVGASDTSTFTATYTITQADIDAGGVSNTATVSGQPPSGGPVGDTSGTAPDNDDDTVTPLSATPGIALVKSATFNDSDGTSGVSVGDTIDYTFTVINTGATTLTNITIVDDKVTVSGGPLASLAVGISDTTTFTATYTITQADIDAGGVTNTATVSGQPPSGSPVSDLSGTAPENDDATVTPLVAPAGVALVKVGTLNDDDGTKGVSAGDTIEYVFTVTNTGSVTLRDITVTDPMLGGAVATTLPTLAPGTDSGTHFTAQYTVTAADVLAGYVTNQATATATHGTSSSVSDLSGVTRDDDTQTITFLGSIAGKVADVSGARSGARVQLTDPITKAVVAEVTTDAQGNYAFIGLDAGSFCISFVHDEEEAVVSTTGSAENGRSNGAEVCGLDIVLGSGRTITGVDAVMVDPSGVVYDAVTRAPLAGATVTLLHNGTPVPNSWLSNTGDSNNKVTGSDGRYSFLLQDPAQTGTYTLQVTAPGYDASTLIPAQAGALTPGIGLGVEEVVTSANAPVVGGDTTHYLAFNMSFPDWGDATTLSKGVIHNHIPMDPSGLATQLTLTKVADTSGLSTPPQVGDVISYTITAHNGGVLPLTGASLDDPLTTNETLDTTNTETANGDLDPGETWVWTASITLDATSVNLTQIENLATLSGTDAWGQPAVLESSALGNGTFGTGNGTPTVVTLQGLIDVIRPELEEILRDDLSRTLDRLGRSFSGFARDAARRLRAGAPEGCLNNETPDNDFTLTLNDTGLRADGSLGKEVYDCAKREWRIDSVEVSTMQDDLSGNQTLLSYTHRVERLKGDDRIAGKFWGAYASHSDISTGTADGSIDGLGIYGGLYGARKLGGEGMLDYYLAGAMGRHSFTFDFPHTVTITADGSYTYAALLAGAGLSRSYAWQDLIVTPRVGFDLAYAPGAQVSVTATQGALSETGDFDLGSVGSWRLFVESEFRNDLSLAGDGKGLLDGLASEITLTPSLLCSGNFDGDNECGIGLAFGLAGLSEDGIESWTIDVDGSATRHTRRLALQLAYTRRIEALNATLRAGISTGTEDKIAASVTVQSQF</sequence>
<dbReference type="Gene3D" id="2.60.40.10">
    <property type="entry name" value="Immunoglobulins"/>
    <property type="match status" value="2"/>
</dbReference>
<dbReference type="Proteomes" id="UP000186221">
    <property type="component" value="Unassembled WGS sequence"/>
</dbReference>
<accession>A0A1N7P9D9</accession>
<gene>
    <name evidence="4" type="ORF">SAMN05421580_109147</name>
</gene>
<dbReference type="InterPro" id="IPR036709">
    <property type="entry name" value="Autotransporte_beta_dom_sf"/>
</dbReference>
<feature type="domain" description="DUF7507" evidence="3">
    <location>
        <begin position="530"/>
        <end position="633"/>
    </location>
</feature>
<dbReference type="Pfam" id="PF24346">
    <property type="entry name" value="DUF7507"/>
    <property type="match status" value="6"/>
</dbReference>
<dbReference type="Gene3D" id="2.60.40.2030">
    <property type="match status" value="2"/>
</dbReference>
<evidence type="ECO:0000313" key="4">
    <source>
        <dbReference type="EMBL" id="SIT07059.1"/>
    </source>
</evidence>
<dbReference type="RefSeq" id="WP_076485657.1">
    <property type="nucleotide sequence ID" value="NZ_FTOG01000009.1"/>
</dbReference>
<keyword evidence="5" id="KW-1185">Reference proteome</keyword>
<feature type="region of interest" description="Disordered" evidence="1">
    <location>
        <begin position="616"/>
        <end position="647"/>
    </location>
</feature>
<feature type="chain" id="PRO_5011958567" evidence="2">
    <location>
        <begin position="30"/>
        <end position="1771"/>
    </location>
</feature>
<feature type="region of interest" description="Disordered" evidence="1">
    <location>
        <begin position="862"/>
        <end position="890"/>
    </location>
</feature>
<evidence type="ECO:0000259" key="3">
    <source>
        <dbReference type="Pfam" id="PF24346"/>
    </source>
</evidence>
<dbReference type="EMBL" id="FTOG01000009">
    <property type="protein sequence ID" value="SIT07059.1"/>
    <property type="molecule type" value="Genomic_DNA"/>
</dbReference>
<feature type="domain" description="DUF7507" evidence="3">
    <location>
        <begin position="775"/>
        <end position="879"/>
    </location>
</feature>
<protein>
    <submittedName>
        <fullName evidence="4">Conserved repeat domain-containing protein</fullName>
    </submittedName>
</protein>
<dbReference type="PANTHER" id="PTHR34819">
    <property type="entry name" value="LARGE CYSTEINE-RICH PERIPLASMIC PROTEIN OMCB"/>
    <property type="match status" value="1"/>
</dbReference>
<evidence type="ECO:0000256" key="2">
    <source>
        <dbReference type="SAM" id="SignalP"/>
    </source>
</evidence>
<dbReference type="InterPro" id="IPR055354">
    <property type="entry name" value="DUF7507"/>
</dbReference>
<dbReference type="Pfam" id="PF13620">
    <property type="entry name" value="CarboxypepD_reg"/>
    <property type="match status" value="1"/>
</dbReference>
<dbReference type="STRING" id="453582.SAMN05421580_109147"/>
<dbReference type="InterPro" id="IPR047589">
    <property type="entry name" value="DUF11_rpt"/>
</dbReference>
<dbReference type="InterPro" id="IPR051172">
    <property type="entry name" value="Chlamydia_OmcB"/>
</dbReference>
<feature type="region of interest" description="Disordered" evidence="1">
    <location>
        <begin position="739"/>
        <end position="772"/>
    </location>
</feature>
<dbReference type="SUPFAM" id="SSF49464">
    <property type="entry name" value="Carboxypeptidase regulatory domain-like"/>
    <property type="match status" value="1"/>
</dbReference>
<dbReference type="InterPro" id="IPR008969">
    <property type="entry name" value="CarboxyPept-like_regulatory"/>
</dbReference>
<dbReference type="PANTHER" id="PTHR34819:SF3">
    <property type="entry name" value="CELL SURFACE PROTEIN"/>
    <property type="match status" value="1"/>
</dbReference>
<dbReference type="OrthoDB" id="9773411at2"/>
<dbReference type="SUPFAM" id="SSF117074">
    <property type="entry name" value="Hypothetical protein PA1324"/>
    <property type="match status" value="1"/>
</dbReference>
<proteinExistence type="predicted"/>
<organism evidence="4 5">
    <name type="scientific">Rhodobacter aestuarii</name>
    <dbReference type="NCBI Taxonomy" id="453582"/>
    <lineage>
        <taxon>Bacteria</taxon>
        <taxon>Pseudomonadati</taxon>
        <taxon>Pseudomonadota</taxon>
        <taxon>Alphaproteobacteria</taxon>
        <taxon>Rhodobacterales</taxon>
        <taxon>Rhodobacter group</taxon>
        <taxon>Rhodobacter</taxon>
    </lineage>
</organism>
<dbReference type="SUPFAM" id="SSF103515">
    <property type="entry name" value="Autotransporter"/>
    <property type="match status" value="1"/>
</dbReference>
<dbReference type="InterPro" id="IPR013783">
    <property type="entry name" value="Ig-like_fold"/>
</dbReference>
<dbReference type="NCBIfam" id="TIGR01451">
    <property type="entry name" value="B_ant_repeat"/>
    <property type="match status" value="6"/>
</dbReference>
<feature type="domain" description="DUF7507" evidence="3">
    <location>
        <begin position="1268"/>
        <end position="1370"/>
    </location>
</feature>
<evidence type="ECO:0000256" key="1">
    <source>
        <dbReference type="SAM" id="MobiDB-lite"/>
    </source>
</evidence>
<feature type="compositionally biased region" description="Acidic residues" evidence="1">
    <location>
        <begin position="506"/>
        <end position="523"/>
    </location>
</feature>
<feature type="region of interest" description="Disordered" evidence="1">
    <location>
        <begin position="493"/>
        <end position="524"/>
    </location>
</feature>
<dbReference type="InterPro" id="IPR038081">
    <property type="entry name" value="CalX-like_sf"/>
</dbReference>
<feature type="compositionally biased region" description="Low complexity" evidence="1">
    <location>
        <begin position="867"/>
        <end position="878"/>
    </location>
</feature>
<dbReference type="Gene3D" id="2.60.40.1120">
    <property type="entry name" value="Carboxypeptidase-like, regulatory domain"/>
    <property type="match status" value="1"/>
</dbReference>
<feature type="domain" description="DUF7507" evidence="3">
    <location>
        <begin position="392"/>
        <end position="505"/>
    </location>
</feature>
<evidence type="ECO:0000313" key="5">
    <source>
        <dbReference type="Proteomes" id="UP000186221"/>
    </source>
</evidence>
<feature type="signal peptide" evidence="2">
    <location>
        <begin position="1"/>
        <end position="29"/>
    </location>
</feature>
<feature type="compositionally biased region" description="Low complexity" evidence="1">
    <location>
        <begin position="493"/>
        <end position="505"/>
    </location>
</feature>
<dbReference type="SUPFAM" id="SSF141072">
    <property type="entry name" value="CalX-like"/>
    <property type="match status" value="2"/>
</dbReference>
<keyword evidence="2" id="KW-0732">Signal</keyword>
<reference evidence="5" key="1">
    <citation type="submission" date="2017-01" db="EMBL/GenBank/DDBJ databases">
        <authorList>
            <person name="Varghese N."/>
            <person name="Submissions S."/>
        </authorList>
    </citation>
    <scope>NUCLEOTIDE SEQUENCE [LARGE SCALE GENOMIC DNA]</scope>
    <source>
        <strain evidence="5">DSM 19945</strain>
    </source>
</reference>